<dbReference type="InterPro" id="IPR045857">
    <property type="entry name" value="O16G_dom_2"/>
</dbReference>
<dbReference type="RefSeq" id="WP_283827214.1">
    <property type="nucleotide sequence ID" value="NZ_JASDDP010000013.1"/>
</dbReference>
<dbReference type="AlphaFoldDB" id="A0AAJ1UWV1"/>
<feature type="domain" description="Glycosyl hydrolase family 13 catalytic" evidence="2">
    <location>
        <begin position="15"/>
        <end position="410"/>
    </location>
</feature>
<evidence type="ECO:0000313" key="4">
    <source>
        <dbReference type="Proteomes" id="UP001224428"/>
    </source>
</evidence>
<dbReference type="InterPro" id="IPR006047">
    <property type="entry name" value="GH13_cat_dom"/>
</dbReference>
<organism evidence="3 4">
    <name type="scientific">Mycoplasma phocimorsus</name>
    <dbReference type="NCBI Taxonomy" id="3045839"/>
    <lineage>
        <taxon>Bacteria</taxon>
        <taxon>Bacillati</taxon>
        <taxon>Mycoplasmatota</taxon>
        <taxon>Mollicutes</taxon>
        <taxon>Mycoplasmataceae</taxon>
        <taxon>Mycoplasma</taxon>
    </lineage>
</organism>
<evidence type="ECO:0000256" key="1">
    <source>
        <dbReference type="ARBA" id="ARBA00008061"/>
    </source>
</evidence>
<dbReference type="GO" id="GO:0004556">
    <property type="term" value="F:alpha-amylase activity"/>
    <property type="evidence" value="ECO:0007669"/>
    <property type="project" value="TreeGrafter"/>
</dbReference>
<dbReference type="GO" id="GO:0009313">
    <property type="term" value="P:oligosaccharide catabolic process"/>
    <property type="evidence" value="ECO:0007669"/>
    <property type="project" value="TreeGrafter"/>
</dbReference>
<evidence type="ECO:0000313" key="3">
    <source>
        <dbReference type="EMBL" id="MDJ1645730.1"/>
    </source>
</evidence>
<dbReference type="EMBL" id="JASDDP010000013">
    <property type="protein sequence ID" value="MDJ1645730.1"/>
    <property type="molecule type" value="Genomic_DNA"/>
</dbReference>
<keyword evidence="4" id="KW-1185">Reference proteome</keyword>
<sequence>MSNKITTWKNKVVYEIFPRSFKDSNGDGNGDIRGIIEKIDYIADLGINAIWLTPIYKTEFADAGYDVLDYYDVWEKFGTLQDFKDLVEECKKRNIDIIMDLVLNHVSDDHPWFKKAISDPSSDEFSYFIWNDKQEEGDESIFGGSAWEYVPSVNKYYYHLFSKNQVDLNWGSPKTVKAMADVVEFWYNLGVKGFRLDAIQHVAKERENGKMTYSFAPKMVEYLQAFLKQIKTEKDDIFFVGEASGINPDKLVKYSRGENRISDAFYNFSFWYIGWHWKTGRNGIDKNWDFRKFASEDAIRYQNDKEIEGHQIFNFLTNHDTSRAISRYIKSFWYVEGAKTLALFMFAQKGIPTINYGEEIGMLNGGFKSKDEFRDVDVFNSFRIFCDEKLYYTEEEMLEAHNWNSRDNARIPMQWNSSENHGFTSAKTPWIKYGISANVFNVENEQKDPNSILNFYKQIISLRKNELNNFLVEGDSEMKLLENGLIQITRTYQDKNIVAIINLSSFELEYEYCPKKVIISTYTDQITNKLRPYESLLLKGNKYD</sequence>
<gene>
    <name evidence="3" type="ORF">QLQ80_01325</name>
</gene>
<evidence type="ECO:0000259" key="2">
    <source>
        <dbReference type="SMART" id="SM00642"/>
    </source>
</evidence>
<dbReference type="Gene3D" id="3.90.400.10">
    <property type="entry name" value="Oligo-1,6-glucosidase, Domain 2"/>
    <property type="match status" value="1"/>
</dbReference>
<dbReference type="Pfam" id="PF00128">
    <property type="entry name" value="Alpha-amylase"/>
    <property type="match status" value="1"/>
</dbReference>
<dbReference type="PANTHER" id="PTHR10357:SF179">
    <property type="entry name" value="NEUTRAL AND BASIC AMINO ACID TRANSPORT PROTEIN RBAT"/>
    <property type="match status" value="1"/>
</dbReference>
<comment type="caution">
    <text evidence="3">The sequence shown here is derived from an EMBL/GenBank/DDBJ whole genome shotgun (WGS) entry which is preliminary data.</text>
</comment>
<dbReference type="SMART" id="SM00642">
    <property type="entry name" value="Aamy"/>
    <property type="match status" value="1"/>
</dbReference>
<dbReference type="Proteomes" id="UP001224428">
    <property type="component" value="Unassembled WGS sequence"/>
</dbReference>
<comment type="similarity">
    <text evidence="1">Belongs to the glycosyl hydrolase 13 family.</text>
</comment>
<dbReference type="InterPro" id="IPR017853">
    <property type="entry name" value="GH"/>
</dbReference>
<dbReference type="SUPFAM" id="SSF51445">
    <property type="entry name" value="(Trans)glycosidases"/>
    <property type="match status" value="1"/>
</dbReference>
<protein>
    <submittedName>
        <fullName evidence="3">Alpha-amylase family glycosyl hydrolase</fullName>
    </submittedName>
</protein>
<keyword evidence="3" id="KW-0378">Hydrolase</keyword>
<dbReference type="PANTHER" id="PTHR10357">
    <property type="entry name" value="ALPHA-AMYLASE FAMILY MEMBER"/>
    <property type="match status" value="1"/>
</dbReference>
<dbReference type="Gene3D" id="3.20.20.80">
    <property type="entry name" value="Glycosidases"/>
    <property type="match status" value="1"/>
</dbReference>
<proteinExistence type="inferred from homology"/>
<accession>A0AAJ1UWV1</accession>
<name>A0AAJ1UWV1_9MOLU</name>
<reference evidence="3" key="1">
    <citation type="submission" date="2023-05" db="EMBL/GenBank/DDBJ databases">
        <title>Mycoplasma phocimorsus sp. nov., isolated from Scandinavian patients with seal finger or septic arthritis after contact with seals.</title>
        <authorList>
            <person name="Skafte-Holm A."/>
            <person name="Pedersen T.R."/>
            <person name="Froelund M."/>
            <person name="Stegger M."/>
            <person name="Qvortrup K."/>
            <person name="Michaels D.L."/>
            <person name="Brown D.R."/>
            <person name="Jensen J.S."/>
        </authorList>
    </citation>
    <scope>NUCLEOTIDE SEQUENCE</scope>
    <source>
        <strain evidence="3">M5725</strain>
    </source>
</reference>